<dbReference type="GO" id="GO:0008171">
    <property type="term" value="F:O-methyltransferase activity"/>
    <property type="evidence" value="ECO:0007669"/>
    <property type="project" value="TreeGrafter"/>
</dbReference>
<keyword evidence="2" id="KW-0808">Transferase</keyword>
<feature type="domain" description="Methyltransferase FkbM" evidence="1">
    <location>
        <begin position="70"/>
        <end position="215"/>
    </location>
</feature>
<dbReference type="NCBIfam" id="TIGR01444">
    <property type="entry name" value="fkbM_fam"/>
    <property type="match status" value="1"/>
</dbReference>
<accession>A0A1H6A695</accession>
<dbReference type="GO" id="GO:0032259">
    <property type="term" value="P:methylation"/>
    <property type="evidence" value="ECO:0007669"/>
    <property type="project" value="UniProtKB-KW"/>
</dbReference>
<dbReference type="EMBL" id="FNVR01000037">
    <property type="protein sequence ID" value="SEG43981.1"/>
    <property type="molecule type" value="Genomic_DNA"/>
</dbReference>
<dbReference type="Pfam" id="PF05050">
    <property type="entry name" value="Methyltransf_21"/>
    <property type="match status" value="1"/>
</dbReference>
<dbReference type="OrthoDB" id="9812600at2"/>
<protein>
    <submittedName>
        <fullName evidence="2">Methyltransferase, FkbM family</fullName>
    </submittedName>
</protein>
<dbReference type="PANTHER" id="PTHR36973">
    <property type="entry name" value="SLL1456 PROTEIN-RELATED"/>
    <property type="match status" value="1"/>
</dbReference>
<dbReference type="InterPro" id="IPR006342">
    <property type="entry name" value="FkbM_mtfrase"/>
</dbReference>
<organism evidence="2 3">
    <name type="scientific">Algoriphagus boritolerans DSM 17298 = JCM 18970</name>
    <dbReference type="NCBI Taxonomy" id="1120964"/>
    <lineage>
        <taxon>Bacteria</taxon>
        <taxon>Pseudomonadati</taxon>
        <taxon>Bacteroidota</taxon>
        <taxon>Cytophagia</taxon>
        <taxon>Cytophagales</taxon>
        <taxon>Cyclobacteriaceae</taxon>
        <taxon>Algoriphagus</taxon>
    </lineage>
</organism>
<dbReference type="STRING" id="1120964.GCA_001313265_06795"/>
<gene>
    <name evidence="2" type="ORF">SAMN03080598_03942</name>
</gene>
<proteinExistence type="predicted"/>
<dbReference type="AlphaFoldDB" id="A0A1H6A695"/>
<reference evidence="3" key="1">
    <citation type="submission" date="2016-10" db="EMBL/GenBank/DDBJ databases">
        <authorList>
            <person name="Varghese N."/>
            <person name="Submissions S."/>
        </authorList>
    </citation>
    <scope>NUCLEOTIDE SEQUENCE [LARGE SCALE GENOMIC DNA]</scope>
    <source>
        <strain evidence="3">DSM 17298</strain>
    </source>
</reference>
<dbReference type="SUPFAM" id="SSF53335">
    <property type="entry name" value="S-adenosyl-L-methionine-dependent methyltransferases"/>
    <property type="match status" value="1"/>
</dbReference>
<evidence type="ECO:0000259" key="1">
    <source>
        <dbReference type="Pfam" id="PF05050"/>
    </source>
</evidence>
<dbReference type="Proteomes" id="UP000236736">
    <property type="component" value="Unassembled WGS sequence"/>
</dbReference>
<dbReference type="InterPro" id="IPR029063">
    <property type="entry name" value="SAM-dependent_MTases_sf"/>
</dbReference>
<dbReference type="Gene3D" id="3.40.50.150">
    <property type="entry name" value="Vaccinia Virus protein VP39"/>
    <property type="match status" value="1"/>
</dbReference>
<name>A0A1H6A695_9BACT</name>
<evidence type="ECO:0000313" key="3">
    <source>
        <dbReference type="Proteomes" id="UP000236736"/>
    </source>
</evidence>
<evidence type="ECO:0000313" key="2">
    <source>
        <dbReference type="EMBL" id="SEG43981.1"/>
    </source>
</evidence>
<dbReference type="RefSeq" id="WP_103926502.1">
    <property type="nucleotide sequence ID" value="NZ_FNVR01000037.1"/>
</dbReference>
<dbReference type="PANTHER" id="PTHR36973:SF4">
    <property type="entry name" value="NODULATION PROTEIN"/>
    <property type="match status" value="1"/>
</dbReference>
<dbReference type="InterPro" id="IPR053188">
    <property type="entry name" value="FkbM_Methyltransferase"/>
</dbReference>
<sequence length="276" mass="31518">MKILNRILKYALSRHQGKLKYQTTFQYLYHLGLSGMNMGGGWDIEDSGEGIAIEHVKSLFSRKNHLMLFDVGANKGDYSTMLKKLFQEKATIHAFEPSKHTFVMLQKKVGNQDRVFLHQKALGETAAQLTLYYPEKGAGLASLYDRKLDHFGIETKEAEQVAVVTLDSFCQENGISEIDFLKLDVEGHELAVLKGGKQMLDDGKIHVIQFEFGGCNIDSRTYFQDFFYLLSPGFRIYRIVKDGLFPIEEYSEDLEVFKTTNYLCISKKIVADQIKK</sequence>
<keyword evidence="2" id="KW-0489">Methyltransferase</keyword>
<keyword evidence="3" id="KW-1185">Reference proteome</keyword>